<protein>
    <recommendedName>
        <fullName evidence="5">Ketoreductase domain-containing protein</fullName>
    </recommendedName>
</protein>
<dbReference type="InterPro" id="IPR020904">
    <property type="entry name" value="Sc_DH/Rdtase_CS"/>
</dbReference>
<evidence type="ECO:0000313" key="7">
    <source>
        <dbReference type="Proteomes" id="UP000822688"/>
    </source>
</evidence>
<dbReference type="InterPro" id="IPR002347">
    <property type="entry name" value="SDR_fam"/>
</dbReference>
<dbReference type="SMART" id="SM00822">
    <property type="entry name" value="PKS_KR"/>
    <property type="match status" value="1"/>
</dbReference>
<dbReference type="GO" id="GO:0016491">
    <property type="term" value="F:oxidoreductase activity"/>
    <property type="evidence" value="ECO:0007669"/>
    <property type="project" value="UniProtKB-KW"/>
</dbReference>
<dbReference type="PANTHER" id="PTHR43391">
    <property type="entry name" value="RETINOL DEHYDROGENASE-RELATED"/>
    <property type="match status" value="1"/>
</dbReference>
<proteinExistence type="inferred from homology"/>
<keyword evidence="2" id="KW-0560">Oxidoreductase</keyword>
<keyword evidence="7" id="KW-1185">Reference proteome</keyword>
<evidence type="ECO:0000259" key="5">
    <source>
        <dbReference type="SMART" id="SM00822"/>
    </source>
</evidence>
<comment type="caution">
    <text evidence="6">The sequence shown here is derived from an EMBL/GenBank/DDBJ whole genome shotgun (WGS) entry which is preliminary data.</text>
</comment>
<reference evidence="6" key="1">
    <citation type="submission" date="2020-06" db="EMBL/GenBank/DDBJ databases">
        <title>WGS assembly of Ceratodon purpureus strain R40.</title>
        <authorList>
            <person name="Carey S.B."/>
            <person name="Jenkins J."/>
            <person name="Shu S."/>
            <person name="Lovell J.T."/>
            <person name="Sreedasyam A."/>
            <person name="Maumus F."/>
            <person name="Tiley G.P."/>
            <person name="Fernandez-Pozo N."/>
            <person name="Barry K."/>
            <person name="Chen C."/>
            <person name="Wang M."/>
            <person name="Lipzen A."/>
            <person name="Daum C."/>
            <person name="Saski C.A."/>
            <person name="Payton A.C."/>
            <person name="Mcbreen J.C."/>
            <person name="Conrad R.E."/>
            <person name="Kollar L.M."/>
            <person name="Olsson S."/>
            <person name="Huttunen S."/>
            <person name="Landis J.B."/>
            <person name="Wickett N.J."/>
            <person name="Johnson M.G."/>
            <person name="Rensing S.A."/>
            <person name="Grimwood J."/>
            <person name="Schmutz J."/>
            <person name="Mcdaniel S.F."/>
        </authorList>
    </citation>
    <scope>NUCLEOTIDE SEQUENCE</scope>
    <source>
        <strain evidence="6">R40</strain>
    </source>
</reference>
<dbReference type="PRINTS" id="PR00080">
    <property type="entry name" value="SDRFAMILY"/>
</dbReference>
<dbReference type="Gene3D" id="3.40.50.720">
    <property type="entry name" value="NAD(P)-binding Rossmann-like Domain"/>
    <property type="match status" value="1"/>
</dbReference>
<evidence type="ECO:0000256" key="4">
    <source>
        <dbReference type="SAM" id="SignalP"/>
    </source>
</evidence>
<gene>
    <name evidence="6" type="ORF">KC19_12G165900</name>
</gene>
<dbReference type="InterPro" id="IPR036291">
    <property type="entry name" value="NAD(P)-bd_dom_sf"/>
</dbReference>
<organism evidence="6 7">
    <name type="scientific">Ceratodon purpureus</name>
    <name type="common">Fire moss</name>
    <name type="synonym">Dicranum purpureum</name>
    <dbReference type="NCBI Taxonomy" id="3225"/>
    <lineage>
        <taxon>Eukaryota</taxon>
        <taxon>Viridiplantae</taxon>
        <taxon>Streptophyta</taxon>
        <taxon>Embryophyta</taxon>
        <taxon>Bryophyta</taxon>
        <taxon>Bryophytina</taxon>
        <taxon>Bryopsida</taxon>
        <taxon>Dicranidae</taxon>
        <taxon>Pseudoditrichales</taxon>
        <taxon>Ditrichaceae</taxon>
        <taxon>Ceratodon</taxon>
    </lineage>
</organism>
<dbReference type="PRINTS" id="PR00081">
    <property type="entry name" value="GDHRDH"/>
</dbReference>
<dbReference type="Pfam" id="PF00106">
    <property type="entry name" value="adh_short"/>
    <property type="match status" value="1"/>
</dbReference>
<keyword evidence="4" id="KW-0732">Signal</keyword>
<evidence type="ECO:0000313" key="6">
    <source>
        <dbReference type="EMBL" id="KAG0555393.1"/>
    </source>
</evidence>
<evidence type="ECO:0000256" key="2">
    <source>
        <dbReference type="ARBA" id="ARBA00023002"/>
    </source>
</evidence>
<feature type="domain" description="Ketoreductase" evidence="5">
    <location>
        <begin position="53"/>
        <end position="196"/>
    </location>
</feature>
<feature type="signal peptide" evidence="4">
    <location>
        <begin position="1"/>
        <end position="17"/>
    </location>
</feature>
<sequence>MPLYFLVLLLIAASTSGFERAATVLLLMSPMLVFFKALMAVSSWVFHEDMHGKVVLITGASSGIGEHIAYEYAQKGARLVLVARRESLLKEVAHRAMAKGASDVKVIIGDVQKENDCKRFVDETVKKFGRLDHLVNNAGVAHSFFYTDTKDLRSLTSTFDTTFWGDVYMSYFALPHLRRTSGKILVIASAASWLPYPRQSIYNSAKSATLAFFDTLRVEVGDAIGITIVMPGWVESEITKGKVIHEDAAMWIDQTQRDIHVGPVPVISVTECARAAVKGVIRGSHYVTVPFYYSIFLLYRVFAPEVLLWAFRLVFVINPNKPSSKKILEATEANKILYPESIQKSD</sequence>
<dbReference type="SUPFAM" id="SSF51735">
    <property type="entry name" value="NAD(P)-binding Rossmann-fold domains"/>
    <property type="match status" value="1"/>
</dbReference>
<comment type="similarity">
    <text evidence="1 3">Belongs to the short-chain dehydrogenases/reductases (SDR) family.</text>
</comment>
<dbReference type="Proteomes" id="UP000822688">
    <property type="component" value="Chromosome 12"/>
</dbReference>
<dbReference type="AlphaFoldDB" id="A0A8T0G809"/>
<dbReference type="InterPro" id="IPR057326">
    <property type="entry name" value="KR_dom"/>
</dbReference>
<dbReference type="PANTHER" id="PTHR43391:SF89">
    <property type="entry name" value="11-BETA-HYDROXYSTEROID DEHYDROGENASE 1A-RELATED"/>
    <property type="match status" value="1"/>
</dbReference>
<dbReference type="EMBL" id="CM026433">
    <property type="protein sequence ID" value="KAG0555393.1"/>
    <property type="molecule type" value="Genomic_DNA"/>
</dbReference>
<accession>A0A8T0G809</accession>
<dbReference type="PROSITE" id="PS00061">
    <property type="entry name" value="ADH_SHORT"/>
    <property type="match status" value="1"/>
</dbReference>
<dbReference type="GO" id="GO:0005829">
    <property type="term" value="C:cytosol"/>
    <property type="evidence" value="ECO:0007669"/>
    <property type="project" value="TreeGrafter"/>
</dbReference>
<name>A0A8T0G809_CERPU</name>
<feature type="chain" id="PRO_5035744568" description="Ketoreductase domain-containing protein" evidence="4">
    <location>
        <begin position="18"/>
        <end position="346"/>
    </location>
</feature>
<evidence type="ECO:0000256" key="3">
    <source>
        <dbReference type="RuleBase" id="RU000363"/>
    </source>
</evidence>
<evidence type="ECO:0000256" key="1">
    <source>
        <dbReference type="ARBA" id="ARBA00006484"/>
    </source>
</evidence>